<dbReference type="GO" id="GO:1901911">
    <property type="term" value="P:adenosine 5'-(hexahydrogen pentaphosphate) catabolic process"/>
    <property type="evidence" value="ECO:0007669"/>
    <property type="project" value="TreeGrafter"/>
</dbReference>
<evidence type="ECO:0000256" key="1">
    <source>
        <dbReference type="ARBA" id="ARBA00001946"/>
    </source>
</evidence>
<evidence type="ECO:0000259" key="5">
    <source>
        <dbReference type="PROSITE" id="PS51462"/>
    </source>
</evidence>
<dbReference type="InterPro" id="IPR015797">
    <property type="entry name" value="NUDIX_hydrolase-like_dom_sf"/>
</dbReference>
<dbReference type="eggNOG" id="COG0494">
    <property type="taxonomic scope" value="Bacteria"/>
</dbReference>
<evidence type="ECO:0000256" key="4">
    <source>
        <dbReference type="ARBA" id="ARBA00022842"/>
    </source>
</evidence>
<keyword evidence="3" id="KW-0378">Hydrolase</keyword>
<dbReference type="STRING" id="1123501.Wenmar_03019"/>
<evidence type="ECO:0000313" key="7">
    <source>
        <dbReference type="Proteomes" id="UP000035100"/>
    </source>
</evidence>
<gene>
    <name evidence="6" type="ORF">Wenmar_03019</name>
</gene>
<dbReference type="AlphaFoldDB" id="A0A0D0Q7C4"/>
<comment type="cofactor">
    <cofactor evidence="1">
        <name>Mg(2+)</name>
        <dbReference type="ChEBI" id="CHEBI:18420"/>
    </cofactor>
</comment>
<reference evidence="6 7" key="1">
    <citation type="submission" date="2013-01" db="EMBL/GenBank/DDBJ databases">
        <authorList>
            <person name="Fiebig A."/>
            <person name="Goeker M."/>
            <person name="Klenk H.-P.P."/>
        </authorList>
    </citation>
    <scope>NUCLEOTIDE SEQUENCE [LARGE SCALE GENOMIC DNA]</scope>
    <source>
        <strain evidence="6 7">DSM 24838</strain>
    </source>
</reference>
<dbReference type="PROSITE" id="PS51462">
    <property type="entry name" value="NUDIX"/>
    <property type="match status" value="1"/>
</dbReference>
<dbReference type="SUPFAM" id="SSF55811">
    <property type="entry name" value="Nudix"/>
    <property type="match status" value="1"/>
</dbReference>
<dbReference type="PANTHER" id="PTHR12629">
    <property type="entry name" value="DIPHOSPHOINOSITOL POLYPHOSPHATE PHOSPHOHYDROLASE"/>
    <property type="match status" value="1"/>
</dbReference>
<dbReference type="GO" id="GO:1901909">
    <property type="term" value="P:diadenosine hexaphosphate catabolic process"/>
    <property type="evidence" value="ECO:0007669"/>
    <property type="project" value="TreeGrafter"/>
</dbReference>
<dbReference type="PATRIC" id="fig|1123501.6.peg.3136"/>
<dbReference type="GO" id="GO:0034432">
    <property type="term" value="F:bis(5'-adenosyl)-pentaphosphatase activity"/>
    <property type="evidence" value="ECO:0007669"/>
    <property type="project" value="TreeGrafter"/>
</dbReference>
<dbReference type="EMBL" id="AONG01000014">
    <property type="protein sequence ID" value="KIQ68372.1"/>
    <property type="molecule type" value="Genomic_DNA"/>
</dbReference>
<feature type="domain" description="Nudix hydrolase" evidence="5">
    <location>
        <begin position="18"/>
        <end position="147"/>
    </location>
</feature>
<protein>
    <submittedName>
        <fullName evidence="6">Wenxma_13, whole genome shotgun sequence</fullName>
    </submittedName>
</protein>
<sequence length="147" mass="16386">MSLRHDFPADGRADIAPLKQLAALCWRKGEHGREVLLVTSSEGRWILPKGWPIDGCSGCETALTEAWEEAGVKRGKAARKPIGQFYSVKVRSNGETLPSLVKVYAIKVQKVVKDYPEADRRDRQWVSPRKAAALVTDEGLKAILRDF</sequence>
<dbReference type="GO" id="GO:0034431">
    <property type="term" value="F:bis(5'-adenosyl)-hexaphosphatase activity"/>
    <property type="evidence" value="ECO:0007669"/>
    <property type="project" value="TreeGrafter"/>
</dbReference>
<keyword evidence="7" id="KW-1185">Reference proteome</keyword>
<evidence type="ECO:0000313" key="6">
    <source>
        <dbReference type="EMBL" id="KIQ68372.1"/>
    </source>
</evidence>
<dbReference type="GO" id="GO:1901907">
    <property type="term" value="P:diadenosine pentaphosphate catabolic process"/>
    <property type="evidence" value="ECO:0007669"/>
    <property type="project" value="TreeGrafter"/>
</dbReference>
<dbReference type="PANTHER" id="PTHR12629:SF0">
    <property type="entry name" value="DIPHOSPHOINOSITOL-POLYPHOSPHATE DIPHOSPHATASE"/>
    <property type="match status" value="1"/>
</dbReference>
<organism evidence="6 7">
    <name type="scientific">Wenxinia marina DSM 24838</name>
    <dbReference type="NCBI Taxonomy" id="1123501"/>
    <lineage>
        <taxon>Bacteria</taxon>
        <taxon>Pseudomonadati</taxon>
        <taxon>Pseudomonadota</taxon>
        <taxon>Alphaproteobacteria</taxon>
        <taxon>Rhodobacterales</taxon>
        <taxon>Roseobacteraceae</taxon>
        <taxon>Wenxinia</taxon>
    </lineage>
</organism>
<dbReference type="GO" id="GO:0005737">
    <property type="term" value="C:cytoplasm"/>
    <property type="evidence" value="ECO:0007669"/>
    <property type="project" value="TreeGrafter"/>
</dbReference>
<dbReference type="CDD" id="cd04666">
    <property type="entry name" value="NUDIX_DIPP2_like_Nudt4"/>
    <property type="match status" value="1"/>
</dbReference>
<name>A0A0D0Q7C4_9RHOB</name>
<dbReference type="Gene3D" id="3.90.79.10">
    <property type="entry name" value="Nucleoside Triphosphate Pyrophosphohydrolase"/>
    <property type="match status" value="1"/>
</dbReference>
<dbReference type="GO" id="GO:0046872">
    <property type="term" value="F:metal ion binding"/>
    <property type="evidence" value="ECO:0007669"/>
    <property type="project" value="UniProtKB-KW"/>
</dbReference>
<keyword evidence="4" id="KW-0460">Magnesium</keyword>
<accession>A0A0D0Q7C4</accession>
<dbReference type="GO" id="GO:0008486">
    <property type="term" value="F:diphosphoinositol-polyphosphate diphosphatase activity"/>
    <property type="evidence" value="ECO:0007669"/>
    <property type="project" value="TreeGrafter"/>
</dbReference>
<dbReference type="InterPro" id="IPR047198">
    <property type="entry name" value="DDP-like_NUDIX"/>
</dbReference>
<comment type="caution">
    <text evidence="6">The sequence shown here is derived from an EMBL/GenBank/DDBJ whole genome shotgun (WGS) entry which is preliminary data.</text>
</comment>
<keyword evidence="2" id="KW-0479">Metal-binding</keyword>
<dbReference type="InterPro" id="IPR000086">
    <property type="entry name" value="NUDIX_hydrolase_dom"/>
</dbReference>
<proteinExistence type="predicted"/>
<evidence type="ECO:0000256" key="3">
    <source>
        <dbReference type="ARBA" id="ARBA00022801"/>
    </source>
</evidence>
<dbReference type="RefSeq" id="WP_018301810.1">
    <property type="nucleotide sequence ID" value="NZ_KB902279.1"/>
</dbReference>
<dbReference type="Pfam" id="PF00293">
    <property type="entry name" value="NUDIX"/>
    <property type="match status" value="1"/>
</dbReference>
<dbReference type="GO" id="GO:0000298">
    <property type="term" value="F:endopolyphosphatase activity"/>
    <property type="evidence" value="ECO:0007669"/>
    <property type="project" value="TreeGrafter"/>
</dbReference>
<evidence type="ECO:0000256" key="2">
    <source>
        <dbReference type="ARBA" id="ARBA00022723"/>
    </source>
</evidence>
<dbReference type="OrthoDB" id="7066910at2"/>
<dbReference type="Proteomes" id="UP000035100">
    <property type="component" value="Unassembled WGS sequence"/>
</dbReference>
<dbReference type="GO" id="GO:0071543">
    <property type="term" value="P:diphosphoinositol polyphosphate metabolic process"/>
    <property type="evidence" value="ECO:0007669"/>
    <property type="project" value="TreeGrafter"/>
</dbReference>